<evidence type="ECO:0000313" key="7">
    <source>
        <dbReference type="Proteomes" id="UP000540656"/>
    </source>
</evidence>
<evidence type="ECO:0000256" key="3">
    <source>
        <dbReference type="ARBA" id="ARBA00022989"/>
    </source>
</evidence>
<evidence type="ECO:0000313" key="6">
    <source>
        <dbReference type="EMBL" id="NYG58213.1"/>
    </source>
</evidence>
<dbReference type="GO" id="GO:0005886">
    <property type="term" value="C:plasma membrane"/>
    <property type="evidence" value="ECO:0007669"/>
    <property type="project" value="TreeGrafter"/>
</dbReference>
<keyword evidence="7" id="KW-1185">Reference proteome</keyword>
<evidence type="ECO:0000256" key="4">
    <source>
        <dbReference type="ARBA" id="ARBA00023136"/>
    </source>
</evidence>
<dbReference type="Pfam" id="PF02361">
    <property type="entry name" value="CbiQ"/>
    <property type="match status" value="1"/>
</dbReference>
<dbReference type="PANTHER" id="PTHR33514">
    <property type="entry name" value="PROTEIN ABCI12, CHLOROPLASTIC"/>
    <property type="match status" value="1"/>
</dbReference>
<dbReference type="CDD" id="cd16914">
    <property type="entry name" value="EcfT"/>
    <property type="match status" value="1"/>
</dbReference>
<sequence>MRQDTLLGDYRPGSTWLHRLTPGPKLFALAVIAVVLVALREPALALGALAMATMLVLWSGMGIATAVRTLRRIAIIALLLGAWLVWQHSWARAVDSVGDLAALVLFASVLTATTAVDDLLDTIVRLLQPLRPFGVNPEKVSLAFSLALRAIPTTLEIAEQTRDAAIARGLQRSPRARLTPLVIRVVANARATGEALHARGIGDD</sequence>
<keyword evidence="4 5" id="KW-0472">Membrane</keyword>
<evidence type="ECO:0000256" key="2">
    <source>
        <dbReference type="ARBA" id="ARBA00022692"/>
    </source>
</evidence>
<feature type="transmembrane region" description="Helical" evidence="5">
    <location>
        <begin position="26"/>
        <end position="58"/>
    </location>
</feature>
<dbReference type="InterPro" id="IPR003339">
    <property type="entry name" value="ABC/ECF_trnsptr_transmembrane"/>
</dbReference>
<keyword evidence="3 5" id="KW-1133">Transmembrane helix</keyword>
<dbReference type="PANTHER" id="PTHR33514:SF13">
    <property type="entry name" value="PROTEIN ABCI12, CHLOROPLASTIC"/>
    <property type="match status" value="1"/>
</dbReference>
<proteinExistence type="predicted"/>
<gene>
    <name evidence="6" type="ORF">BJ980_001136</name>
</gene>
<dbReference type="Proteomes" id="UP000540656">
    <property type="component" value="Unassembled WGS sequence"/>
</dbReference>
<comment type="caution">
    <text evidence="6">The sequence shown here is derived from an EMBL/GenBank/DDBJ whole genome shotgun (WGS) entry which is preliminary data.</text>
</comment>
<accession>A0A7Y9UN59</accession>
<reference evidence="6 7" key="1">
    <citation type="submission" date="2020-07" db="EMBL/GenBank/DDBJ databases">
        <title>Sequencing the genomes of 1000 actinobacteria strains.</title>
        <authorList>
            <person name="Klenk H.-P."/>
        </authorList>
    </citation>
    <scope>NUCLEOTIDE SEQUENCE [LARGE SCALE GENOMIC DNA]</scope>
    <source>
        <strain evidence="6 7">DSM 23819</strain>
    </source>
</reference>
<keyword evidence="2 5" id="KW-0812">Transmembrane</keyword>
<dbReference type="EMBL" id="JACCAA010000001">
    <property type="protein sequence ID" value="NYG58213.1"/>
    <property type="molecule type" value="Genomic_DNA"/>
</dbReference>
<evidence type="ECO:0000256" key="5">
    <source>
        <dbReference type="SAM" id="Phobius"/>
    </source>
</evidence>
<protein>
    <submittedName>
        <fullName evidence="6">Biotin transport system permease protein</fullName>
    </submittedName>
</protein>
<dbReference type="RefSeq" id="WP_179501394.1">
    <property type="nucleotide sequence ID" value="NZ_JACCAA010000001.1"/>
</dbReference>
<comment type="subcellular location">
    <subcellularLocation>
        <location evidence="1">Membrane</location>
        <topology evidence="1">Multi-pass membrane protein</topology>
    </subcellularLocation>
</comment>
<name>A0A7Y9UN59_9ACTN</name>
<dbReference type="AlphaFoldDB" id="A0A7Y9UN59"/>
<evidence type="ECO:0000256" key="1">
    <source>
        <dbReference type="ARBA" id="ARBA00004141"/>
    </source>
</evidence>
<organism evidence="6 7">
    <name type="scientific">Nocardioides daedukensis</name>
    <dbReference type="NCBI Taxonomy" id="634462"/>
    <lineage>
        <taxon>Bacteria</taxon>
        <taxon>Bacillati</taxon>
        <taxon>Actinomycetota</taxon>
        <taxon>Actinomycetes</taxon>
        <taxon>Propionibacteriales</taxon>
        <taxon>Nocardioidaceae</taxon>
        <taxon>Nocardioides</taxon>
    </lineage>
</organism>